<feature type="domain" description="Methyltransferase type 11" evidence="1">
    <location>
        <begin position="20"/>
        <end position="119"/>
    </location>
</feature>
<comment type="caution">
    <text evidence="2">The sequence shown here is derived from an EMBL/GenBank/DDBJ whole genome shotgun (WGS) entry which is preliminary data.</text>
</comment>
<dbReference type="Pfam" id="PF08241">
    <property type="entry name" value="Methyltransf_11"/>
    <property type="match status" value="1"/>
</dbReference>
<organism evidence="2 3">
    <name type="scientific">Ceratopteris richardii</name>
    <name type="common">Triangle waterfern</name>
    <dbReference type="NCBI Taxonomy" id="49495"/>
    <lineage>
        <taxon>Eukaryota</taxon>
        <taxon>Viridiplantae</taxon>
        <taxon>Streptophyta</taxon>
        <taxon>Embryophyta</taxon>
        <taxon>Tracheophyta</taxon>
        <taxon>Polypodiopsida</taxon>
        <taxon>Polypodiidae</taxon>
        <taxon>Polypodiales</taxon>
        <taxon>Pteridineae</taxon>
        <taxon>Pteridaceae</taxon>
        <taxon>Parkerioideae</taxon>
        <taxon>Ceratopteris</taxon>
    </lineage>
</organism>
<dbReference type="PANTHER" id="PTHR45036:SF1">
    <property type="entry name" value="METHYLTRANSFERASE LIKE 7A"/>
    <property type="match status" value="1"/>
</dbReference>
<evidence type="ECO:0000259" key="1">
    <source>
        <dbReference type="Pfam" id="PF08241"/>
    </source>
</evidence>
<accession>A0A8T2V235</accession>
<sequence>MGDRKAQLFSYLGDKALTILELGIGTGPNLKYYAKGRDVSVIGVDPNQHMEKYARAAAINAGLQDSQFKFLRAVGEGLPVDDDSVDAVVCTLVLCSVKDVATTLQEVKRVLKPGGSYLFVEHVAAPEGSSLRFWQDFLNPVQEFVADGCHLNRNTLDDIQNAQFTRVNAQRINVPELSLISTHIIGMAQV</sequence>
<dbReference type="OrthoDB" id="416496at2759"/>
<gene>
    <name evidence="2" type="ORF">KP509_04G009100</name>
</gene>
<dbReference type="InterPro" id="IPR013216">
    <property type="entry name" value="Methyltransf_11"/>
</dbReference>
<dbReference type="EMBL" id="CM035409">
    <property type="protein sequence ID" value="KAH7438299.1"/>
    <property type="molecule type" value="Genomic_DNA"/>
</dbReference>
<dbReference type="AlphaFoldDB" id="A0A8T2V235"/>
<dbReference type="CDD" id="cd02440">
    <property type="entry name" value="AdoMet_MTases"/>
    <property type="match status" value="1"/>
</dbReference>
<evidence type="ECO:0000313" key="3">
    <source>
        <dbReference type="Proteomes" id="UP000825935"/>
    </source>
</evidence>
<dbReference type="PANTHER" id="PTHR45036">
    <property type="entry name" value="METHYLTRANSFERASE LIKE 7B"/>
    <property type="match status" value="1"/>
</dbReference>
<evidence type="ECO:0000313" key="2">
    <source>
        <dbReference type="EMBL" id="KAH7438299.1"/>
    </source>
</evidence>
<protein>
    <recommendedName>
        <fullName evidence="1">Methyltransferase type 11 domain-containing protein</fullName>
    </recommendedName>
</protein>
<name>A0A8T2V235_CERRI</name>
<dbReference type="Gene3D" id="3.40.50.150">
    <property type="entry name" value="Vaccinia Virus protein VP39"/>
    <property type="match status" value="1"/>
</dbReference>
<proteinExistence type="predicted"/>
<dbReference type="GO" id="GO:0008757">
    <property type="term" value="F:S-adenosylmethionine-dependent methyltransferase activity"/>
    <property type="evidence" value="ECO:0007669"/>
    <property type="project" value="InterPro"/>
</dbReference>
<dbReference type="InterPro" id="IPR029063">
    <property type="entry name" value="SAM-dependent_MTases_sf"/>
</dbReference>
<dbReference type="Proteomes" id="UP000825935">
    <property type="component" value="Chromosome 4"/>
</dbReference>
<keyword evidence="3" id="KW-1185">Reference proteome</keyword>
<reference evidence="2" key="1">
    <citation type="submission" date="2021-08" db="EMBL/GenBank/DDBJ databases">
        <title>WGS assembly of Ceratopteris richardii.</title>
        <authorList>
            <person name="Marchant D.B."/>
            <person name="Chen G."/>
            <person name="Jenkins J."/>
            <person name="Shu S."/>
            <person name="Leebens-Mack J."/>
            <person name="Grimwood J."/>
            <person name="Schmutz J."/>
            <person name="Soltis P."/>
            <person name="Soltis D."/>
            <person name="Chen Z.-H."/>
        </authorList>
    </citation>
    <scope>NUCLEOTIDE SEQUENCE</scope>
    <source>
        <strain evidence="2">Whitten #5841</strain>
        <tissue evidence="2">Leaf</tissue>
    </source>
</reference>
<dbReference type="SUPFAM" id="SSF53335">
    <property type="entry name" value="S-adenosyl-L-methionine-dependent methyltransferases"/>
    <property type="match status" value="1"/>
</dbReference>
<dbReference type="InterPro" id="IPR052356">
    <property type="entry name" value="Thiol_S-MT"/>
</dbReference>